<keyword evidence="3 5" id="KW-0732">Signal</keyword>
<dbReference type="InterPro" id="IPR013783">
    <property type="entry name" value="Ig-like_fold"/>
</dbReference>
<evidence type="ECO:0000256" key="5">
    <source>
        <dbReference type="SAM" id="SignalP"/>
    </source>
</evidence>
<gene>
    <name evidence="7" type="ORF">Dcar01_03356</name>
</gene>
<evidence type="ECO:0000313" key="8">
    <source>
        <dbReference type="Proteomes" id="UP001401887"/>
    </source>
</evidence>
<evidence type="ECO:0000256" key="4">
    <source>
        <dbReference type="SAM" id="MobiDB-lite"/>
    </source>
</evidence>
<evidence type="ECO:0000256" key="1">
    <source>
        <dbReference type="ARBA" id="ARBA00004613"/>
    </source>
</evidence>
<keyword evidence="2" id="KW-0964">Secreted</keyword>
<dbReference type="EMBL" id="BAABRP010000020">
    <property type="protein sequence ID" value="GAA5514600.1"/>
    <property type="molecule type" value="Genomic_DNA"/>
</dbReference>
<dbReference type="Pfam" id="PF17210">
    <property type="entry name" value="SdrD_B"/>
    <property type="match status" value="1"/>
</dbReference>
<dbReference type="PROSITE" id="PS51257">
    <property type="entry name" value="PROKAR_LIPOPROTEIN"/>
    <property type="match status" value="1"/>
</dbReference>
<feature type="chain" id="PRO_5046812751" description="SD-repeat containing protein B domain-containing protein" evidence="5">
    <location>
        <begin position="25"/>
        <end position="950"/>
    </location>
</feature>
<organism evidence="7 8">
    <name type="scientific">Deinococcus carri</name>
    <dbReference type="NCBI Taxonomy" id="1211323"/>
    <lineage>
        <taxon>Bacteria</taxon>
        <taxon>Thermotogati</taxon>
        <taxon>Deinococcota</taxon>
        <taxon>Deinococci</taxon>
        <taxon>Deinococcales</taxon>
        <taxon>Deinococcaceae</taxon>
        <taxon>Deinococcus</taxon>
    </lineage>
</organism>
<keyword evidence="8" id="KW-1185">Reference proteome</keyword>
<feature type="signal peptide" evidence="5">
    <location>
        <begin position="1"/>
        <end position="24"/>
    </location>
</feature>
<feature type="region of interest" description="Disordered" evidence="4">
    <location>
        <begin position="610"/>
        <end position="629"/>
    </location>
</feature>
<dbReference type="SUPFAM" id="SSF117074">
    <property type="entry name" value="Hypothetical protein PA1324"/>
    <property type="match status" value="1"/>
</dbReference>
<reference evidence="7 8" key="1">
    <citation type="submission" date="2024-02" db="EMBL/GenBank/DDBJ databases">
        <title>Deinococcus carri NBRC 110142.</title>
        <authorList>
            <person name="Ichikawa N."/>
            <person name="Katano-Makiyama Y."/>
            <person name="Hidaka K."/>
        </authorList>
    </citation>
    <scope>NUCLEOTIDE SEQUENCE [LARGE SCALE GENOMIC DNA]</scope>
    <source>
        <strain evidence="7 8">NBRC 110142</strain>
    </source>
</reference>
<feature type="domain" description="SD-repeat containing protein B" evidence="6">
    <location>
        <begin position="488"/>
        <end position="551"/>
    </location>
</feature>
<dbReference type="InterPro" id="IPR033764">
    <property type="entry name" value="Sdr_B"/>
</dbReference>
<proteinExistence type="predicted"/>
<evidence type="ECO:0000313" key="7">
    <source>
        <dbReference type="EMBL" id="GAA5514600.1"/>
    </source>
</evidence>
<comment type="subcellular location">
    <subcellularLocation>
        <location evidence="1">Secreted</location>
    </subcellularLocation>
</comment>
<comment type="caution">
    <text evidence="7">The sequence shown here is derived from an EMBL/GenBank/DDBJ whole genome shotgun (WGS) entry which is preliminary data.</text>
</comment>
<evidence type="ECO:0000259" key="6">
    <source>
        <dbReference type="Pfam" id="PF17210"/>
    </source>
</evidence>
<evidence type="ECO:0000256" key="3">
    <source>
        <dbReference type="ARBA" id="ARBA00022729"/>
    </source>
</evidence>
<protein>
    <recommendedName>
        <fullName evidence="6">SD-repeat containing protein B domain-containing protein</fullName>
    </recommendedName>
</protein>
<dbReference type="RefSeq" id="WP_345467523.1">
    <property type="nucleotide sequence ID" value="NZ_BAABRP010000020.1"/>
</dbReference>
<dbReference type="Proteomes" id="UP001401887">
    <property type="component" value="Unassembled WGS sequence"/>
</dbReference>
<name>A0ABP9WCY6_9DEIO</name>
<evidence type="ECO:0000256" key="2">
    <source>
        <dbReference type="ARBA" id="ARBA00022525"/>
    </source>
</evidence>
<dbReference type="Gene3D" id="2.60.40.10">
    <property type="entry name" value="Immunoglobulins"/>
    <property type="match status" value="1"/>
</dbReference>
<accession>A0ABP9WCY6</accession>
<sequence>MKRILLFVLCLLGLGILGMNQAQAQACSSGACVAAGPRLVSVDSRQSALLNTLLQALLPGTGVQLSVLDWNALAGGDVRLTLLLERLRANLNLSSTDEVLGTNITLGQLLVALADVAQADGNTALVNALNTLRVPLGGLGGSIRLADLLSVQFPQGALTDVGLDVLDLITSAVQLYNHRNVATTPAPVQVNTAALGLTGVAALRVYAQVVEPPVYVCGRVGSSFHTAAIRLKLDLTLASGLNTAALTTAVSNILAGLTLNATNVRVEQLDALRVSVYVEVAQAEGTISGLDLLASAVTLQARPGLVNLFLGQIPDPIFFNRTRLLTSADVTPATAATLRVSALLPIADITLDLGVQLRGTASGRPELLTQTYTVPFPQTRTFSSGSVSASALVTSLLNNLEVSLVNSGVNVRLLGTLPLPLPIGTITDALLTGLVTPLTGQLTGLLTPVLGTVLGGLVDPLLNLLGIQIGQAVFSVAGITRVCPVSGTVYRDLQPDGTRDAGESWSGTPNVYVNLVQGGRTVQSVLVTAGSGAYTFAEVPRGTFSVLVTAAALDTTPRAPAGWILVTPESGMRSVTVDAAPVASQDFGLFEGARVRGLLFADHGLGAGVPNDARRNGQEPPAPGVTVSLTGAGQSRAATTGTDGRYTLYWPAAWGPSAALTVADRPVAGFSNGTTATLAADFAGSNVNPLPLDVTSGRDLTRDFGVVEASSLTSAAPGATGTPGRVRYAHLYRPGTLGTVTLAASGTVGYGYTFARDLDCDGTVEDSERAGLTSFTVDGNWPREPDGRLRACALEVEVRVPAGQPTGTVDTATVTATLTWEGRPVQDPRGVTDTTAVTDQQAATLTKRVRNLTRHGAGSGLSSDAFPGERLEYCLDYRNLGVDPLTQLVLADHLTLPLQYVPGTLARDGVALTDQTGDDDGDVTGQQVVVRLAALNPGAGGSVCFQVTVP</sequence>